<protein>
    <submittedName>
        <fullName evidence="2">UTRA domain-containing protein</fullName>
    </submittedName>
</protein>
<evidence type="ECO:0000259" key="1">
    <source>
        <dbReference type="SMART" id="SM00866"/>
    </source>
</evidence>
<name>A0ABT5YRL8_9ACTN</name>
<reference evidence="2 3" key="1">
    <citation type="submission" date="2023-03" db="EMBL/GenBank/DDBJ databases">
        <title>Draft genome sequence of type strain Streptomyces ferralitis JCM 14344.</title>
        <authorList>
            <person name="Klaysubun C."/>
            <person name="Duangmal K."/>
        </authorList>
    </citation>
    <scope>NUCLEOTIDE SEQUENCE [LARGE SCALE GENOMIC DNA]</scope>
    <source>
        <strain evidence="2 3">JCM 14344</strain>
    </source>
</reference>
<dbReference type="Gene3D" id="3.40.1410.10">
    <property type="entry name" value="Chorismate lyase-like"/>
    <property type="match status" value="1"/>
</dbReference>
<dbReference type="RefSeq" id="WP_275806368.1">
    <property type="nucleotide sequence ID" value="NZ_BAAANM010000005.1"/>
</dbReference>
<dbReference type="Proteomes" id="UP001220022">
    <property type="component" value="Unassembled WGS sequence"/>
</dbReference>
<dbReference type="InterPro" id="IPR050679">
    <property type="entry name" value="Bact_HTH_transcr_reg"/>
</dbReference>
<evidence type="ECO:0000313" key="3">
    <source>
        <dbReference type="Proteomes" id="UP001220022"/>
    </source>
</evidence>
<dbReference type="InterPro" id="IPR028978">
    <property type="entry name" value="Chorismate_lyase_/UTRA_dom_sf"/>
</dbReference>
<sequence>MGSGEWVGSSMSYVRPSASGGQDAWSAEAAARGGRGSQRIVQAGEMDASSVVADLLGVARGATVIVRRRIMYLDDQPTELTDTYYPLHVAAGTPLCGTAKIRGGAVALLAELGYVGRRVREDVGARMPDREERDVLQLEPHQPALTLARVTFDADERPIQADLMVMPAHRQRLRYELAIG</sequence>
<dbReference type="EMBL" id="JARHTQ010000001">
    <property type="protein sequence ID" value="MDF2254241.1"/>
    <property type="molecule type" value="Genomic_DNA"/>
</dbReference>
<accession>A0ABT5YRL8</accession>
<evidence type="ECO:0000313" key="2">
    <source>
        <dbReference type="EMBL" id="MDF2254241.1"/>
    </source>
</evidence>
<feature type="domain" description="UbiC transcription regulator-associated" evidence="1">
    <location>
        <begin position="31"/>
        <end position="172"/>
    </location>
</feature>
<dbReference type="PANTHER" id="PTHR44846">
    <property type="entry name" value="MANNOSYL-D-GLYCERATE TRANSPORT/METABOLISM SYSTEM REPRESSOR MNGR-RELATED"/>
    <property type="match status" value="1"/>
</dbReference>
<dbReference type="InterPro" id="IPR011663">
    <property type="entry name" value="UTRA"/>
</dbReference>
<proteinExistence type="predicted"/>
<gene>
    <name evidence="2" type="ORF">P2L57_00430</name>
</gene>
<organism evidence="2 3">
    <name type="scientific">Streptantibioticus ferralitis</name>
    <dbReference type="NCBI Taxonomy" id="236510"/>
    <lineage>
        <taxon>Bacteria</taxon>
        <taxon>Bacillati</taxon>
        <taxon>Actinomycetota</taxon>
        <taxon>Actinomycetes</taxon>
        <taxon>Kitasatosporales</taxon>
        <taxon>Streptomycetaceae</taxon>
        <taxon>Streptantibioticus</taxon>
    </lineage>
</organism>
<dbReference type="SMART" id="SM00866">
    <property type="entry name" value="UTRA"/>
    <property type="match status" value="1"/>
</dbReference>
<dbReference type="Pfam" id="PF07702">
    <property type="entry name" value="UTRA"/>
    <property type="match status" value="1"/>
</dbReference>
<dbReference type="PANTHER" id="PTHR44846:SF17">
    <property type="entry name" value="GNTR-FAMILY TRANSCRIPTIONAL REGULATOR"/>
    <property type="match status" value="1"/>
</dbReference>
<keyword evidence="3" id="KW-1185">Reference proteome</keyword>
<comment type="caution">
    <text evidence="2">The sequence shown here is derived from an EMBL/GenBank/DDBJ whole genome shotgun (WGS) entry which is preliminary data.</text>
</comment>
<dbReference type="SUPFAM" id="SSF64288">
    <property type="entry name" value="Chorismate lyase-like"/>
    <property type="match status" value="1"/>
</dbReference>